<gene>
    <name evidence="1" type="ORF">ACH5RR_001584</name>
</gene>
<sequence length="204" mass="22747">MTSPAPMAFNMVQVRDQRFPVLSASSIKRAHVGNMAPIACNMVQVGDQRFPALSASSIKRAHTGNISRPLGNISRLSGHKHTALPFKEVPYAKSAIPMGKGPYPILVPFERRDLNRKEAYPNRGSISPNVEFHEKRIPHQKMVVPPKGISMALHKNGAPQISMSKELYQARPIQPFMPQVQSYQFLGMVEPCLDQKKTSTQKIH</sequence>
<evidence type="ECO:0000313" key="2">
    <source>
        <dbReference type="Proteomes" id="UP001630127"/>
    </source>
</evidence>
<accession>A0ABD3B4L7</accession>
<proteinExistence type="predicted"/>
<keyword evidence="2" id="KW-1185">Reference proteome</keyword>
<evidence type="ECO:0000313" key="1">
    <source>
        <dbReference type="EMBL" id="KAL3538218.1"/>
    </source>
</evidence>
<reference evidence="1 2" key="1">
    <citation type="submission" date="2024-11" db="EMBL/GenBank/DDBJ databases">
        <title>A near-complete genome assembly of Cinchona calisaya.</title>
        <authorList>
            <person name="Lian D.C."/>
            <person name="Zhao X.W."/>
            <person name="Wei L."/>
        </authorList>
    </citation>
    <scope>NUCLEOTIDE SEQUENCE [LARGE SCALE GENOMIC DNA]</scope>
    <source>
        <tissue evidence="1">Nenye</tissue>
    </source>
</reference>
<organism evidence="1 2">
    <name type="scientific">Cinchona calisaya</name>
    <dbReference type="NCBI Taxonomy" id="153742"/>
    <lineage>
        <taxon>Eukaryota</taxon>
        <taxon>Viridiplantae</taxon>
        <taxon>Streptophyta</taxon>
        <taxon>Embryophyta</taxon>
        <taxon>Tracheophyta</taxon>
        <taxon>Spermatophyta</taxon>
        <taxon>Magnoliopsida</taxon>
        <taxon>eudicotyledons</taxon>
        <taxon>Gunneridae</taxon>
        <taxon>Pentapetalae</taxon>
        <taxon>asterids</taxon>
        <taxon>lamiids</taxon>
        <taxon>Gentianales</taxon>
        <taxon>Rubiaceae</taxon>
        <taxon>Cinchonoideae</taxon>
        <taxon>Cinchoneae</taxon>
        <taxon>Cinchona</taxon>
    </lineage>
</organism>
<dbReference type="Proteomes" id="UP001630127">
    <property type="component" value="Unassembled WGS sequence"/>
</dbReference>
<dbReference type="EMBL" id="JBJUIK010000001">
    <property type="protein sequence ID" value="KAL3538218.1"/>
    <property type="molecule type" value="Genomic_DNA"/>
</dbReference>
<comment type="caution">
    <text evidence="1">The sequence shown here is derived from an EMBL/GenBank/DDBJ whole genome shotgun (WGS) entry which is preliminary data.</text>
</comment>
<protein>
    <submittedName>
        <fullName evidence="1">Uncharacterized protein</fullName>
    </submittedName>
</protein>
<name>A0ABD3B4L7_9GENT</name>
<dbReference type="AlphaFoldDB" id="A0ABD3B4L7"/>